<protein>
    <submittedName>
        <fullName evidence="1">Uncharacterized protein</fullName>
    </submittedName>
</protein>
<proteinExistence type="predicted"/>
<dbReference type="AlphaFoldDB" id="A0A8T2PNB8"/>
<dbReference type="OrthoDB" id="10034090at2759"/>
<dbReference type="EMBL" id="JAFBMS010000005">
    <property type="protein sequence ID" value="KAG9352198.1"/>
    <property type="molecule type" value="Genomic_DNA"/>
</dbReference>
<evidence type="ECO:0000313" key="1">
    <source>
        <dbReference type="EMBL" id="KAG9352198.1"/>
    </source>
</evidence>
<comment type="caution">
    <text evidence="1">The sequence shown here is derived from an EMBL/GenBank/DDBJ whole genome shotgun (WGS) entry which is preliminary data.</text>
</comment>
<evidence type="ECO:0000313" key="2">
    <source>
        <dbReference type="Proteomes" id="UP000824540"/>
    </source>
</evidence>
<name>A0A8T2PNB8_9TELE</name>
<gene>
    <name evidence="1" type="ORF">JZ751_020611</name>
</gene>
<reference evidence="1" key="1">
    <citation type="thesis" date="2021" institute="BYU ScholarsArchive" country="Provo, UT, USA">
        <title>Applications of and Algorithms for Genome Assembly and Genomic Analyses with an Emphasis on Marine Teleosts.</title>
        <authorList>
            <person name="Pickett B.D."/>
        </authorList>
    </citation>
    <scope>NUCLEOTIDE SEQUENCE</scope>
    <source>
        <strain evidence="1">HI-2016</strain>
    </source>
</reference>
<keyword evidence="2" id="KW-1185">Reference proteome</keyword>
<dbReference type="Proteomes" id="UP000824540">
    <property type="component" value="Unassembled WGS sequence"/>
</dbReference>
<accession>A0A8T2PNB8</accession>
<sequence length="296" mass="31995">MGVAASSRLGAHSRQLHRGPSARYTARLVCGALKRSRTTLRLRHYLELLETRQGGEMGGQLGSTSFHSSHDIDVDVPPPEPVSAVNTPTISAAVTIQSGARVAVRLRLGDSFGSVLLHHLNMMQDPSGLIKLDVGSVGNERRWRRPCVIGWCSAAPGLPPSVTAPHSHRICWGGRLVVWMSVKRAAAFESWPRHMVARMHVLTGRVLRKAAGHHLRAAPAHLTTLRLRSDIGLASPARVTTAGKTAASPFFSFAGANPRRRPIQDPAPLDCSDNITPCKKGRDVVRRNRTAGSQAT</sequence>
<organism evidence="1 2">
    <name type="scientific">Albula glossodonta</name>
    <name type="common">roundjaw bonefish</name>
    <dbReference type="NCBI Taxonomy" id="121402"/>
    <lineage>
        <taxon>Eukaryota</taxon>
        <taxon>Metazoa</taxon>
        <taxon>Chordata</taxon>
        <taxon>Craniata</taxon>
        <taxon>Vertebrata</taxon>
        <taxon>Euteleostomi</taxon>
        <taxon>Actinopterygii</taxon>
        <taxon>Neopterygii</taxon>
        <taxon>Teleostei</taxon>
        <taxon>Albuliformes</taxon>
        <taxon>Albulidae</taxon>
        <taxon>Albula</taxon>
    </lineage>
</organism>